<evidence type="ECO:0000256" key="2">
    <source>
        <dbReference type="PROSITE-ProRule" id="PRU01288"/>
    </source>
</evidence>
<sequence>MFPFLPRKIAQSSKTVRAPAASNRPTTIPQTPVTQENIQNASDSQAKGKGKEKVEDNSLSEDDYAILVMLSLSDHIIWADADLRRTITSGDEGYIPLRYLMRHSPFLSNLTPSPVEAVLAKAIRTHTSDHLDVRMLVSEPSRSSWRGKDTTEDDVGGFEVRRKTWRTVLQVARNYARHEWESRTIYMENIPFQHRSIAGIYRFTESLLAASSSYSGTAQPVQSILLPPHRQDKPGDQPKCKGFAIVIFLHLESAELLLSQWPWSPRRLDERGVKHVQEVGEAVKFGFRTLRKTQWDRLKEEYLLYRQMLLDEIAQVEVHEQPTVEVHAQPQFFDTADNTLSEAPASPMHSAPYPQGCLVFVRNVHPETNKTTLRTLFSQAFLGSSSGMDQLDYVDFNKGMKTCYLRLTTPHHTEVLTKFFAINPKIQSLGLDSSGTDASAMNKDKTIAMEVVDGTREELYWTKVPEKVRRQAVEKAFAKALPHEGTDATGEYHDASEQTEVKRKRKRGKHNG</sequence>
<dbReference type="GeneID" id="38776971"/>
<dbReference type="SUPFAM" id="SSF54928">
    <property type="entry name" value="RNA-binding domain, RBD"/>
    <property type="match status" value="1"/>
</dbReference>
<dbReference type="AlphaFoldDB" id="A0A401GCZ3"/>
<feature type="region of interest" description="Disordered" evidence="3">
    <location>
        <begin position="480"/>
        <end position="512"/>
    </location>
</feature>
<evidence type="ECO:0000313" key="6">
    <source>
        <dbReference type="Proteomes" id="UP000287166"/>
    </source>
</evidence>
<feature type="compositionally biased region" description="Basic and acidic residues" evidence="3">
    <location>
        <begin position="480"/>
        <end position="501"/>
    </location>
</feature>
<protein>
    <recommendedName>
        <fullName evidence="4">XRRM domain-containing protein</fullName>
    </recommendedName>
</protein>
<dbReference type="GO" id="GO:0070034">
    <property type="term" value="F:telomerase RNA binding"/>
    <property type="evidence" value="ECO:0007669"/>
    <property type="project" value="InterPro"/>
</dbReference>
<dbReference type="GO" id="GO:1904868">
    <property type="term" value="P:telomerase catalytic core complex assembly"/>
    <property type="evidence" value="ECO:0007669"/>
    <property type="project" value="InterPro"/>
</dbReference>
<feature type="compositionally biased region" description="Basic residues" evidence="3">
    <location>
        <begin position="502"/>
        <end position="512"/>
    </location>
</feature>
<dbReference type="InParanoid" id="A0A401GCZ3"/>
<dbReference type="PROSITE" id="PS51939">
    <property type="entry name" value="XRRM"/>
    <property type="match status" value="1"/>
</dbReference>
<dbReference type="STRING" id="139825.A0A401GCZ3"/>
<dbReference type="InterPro" id="IPR035979">
    <property type="entry name" value="RBD_domain_sf"/>
</dbReference>
<keyword evidence="6" id="KW-1185">Reference proteome</keyword>
<evidence type="ECO:0000256" key="1">
    <source>
        <dbReference type="ARBA" id="ARBA00022884"/>
    </source>
</evidence>
<dbReference type="Proteomes" id="UP000287166">
    <property type="component" value="Unassembled WGS sequence"/>
</dbReference>
<organism evidence="5 6">
    <name type="scientific">Sparassis crispa</name>
    <dbReference type="NCBI Taxonomy" id="139825"/>
    <lineage>
        <taxon>Eukaryota</taxon>
        <taxon>Fungi</taxon>
        <taxon>Dikarya</taxon>
        <taxon>Basidiomycota</taxon>
        <taxon>Agaricomycotina</taxon>
        <taxon>Agaricomycetes</taxon>
        <taxon>Polyporales</taxon>
        <taxon>Sparassidaceae</taxon>
        <taxon>Sparassis</taxon>
    </lineage>
</organism>
<evidence type="ECO:0000256" key="3">
    <source>
        <dbReference type="SAM" id="MobiDB-lite"/>
    </source>
</evidence>
<dbReference type="InterPro" id="IPR014886">
    <property type="entry name" value="La_xRRM"/>
</dbReference>
<feature type="domain" description="XRRM" evidence="4">
    <location>
        <begin position="352"/>
        <end position="512"/>
    </location>
</feature>
<name>A0A401GCZ3_9APHY</name>
<dbReference type="OrthoDB" id="439993at2759"/>
<dbReference type="GO" id="GO:1990904">
    <property type="term" value="C:ribonucleoprotein complex"/>
    <property type="evidence" value="ECO:0007669"/>
    <property type="project" value="UniProtKB-UniRule"/>
</dbReference>
<gene>
    <name evidence="5" type="ORF">SCP_0212560</name>
</gene>
<reference evidence="5 6" key="1">
    <citation type="journal article" date="2018" name="Sci. Rep.">
        <title>Genome sequence of the cauliflower mushroom Sparassis crispa (Hanabiratake) and its association with beneficial usage.</title>
        <authorList>
            <person name="Kiyama R."/>
            <person name="Furutani Y."/>
            <person name="Kawaguchi K."/>
            <person name="Nakanishi T."/>
        </authorList>
    </citation>
    <scope>NUCLEOTIDE SEQUENCE [LARGE SCALE GENOMIC DNA]</scope>
</reference>
<comment type="caution">
    <text evidence="5">The sequence shown here is derived from an EMBL/GenBank/DDBJ whole genome shotgun (WGS) entry which is preliminary data.</text>
</comment>
<proteinExistence type="predicted"/>
<keyword evidence="1 2" id="KW-0694">RNA-binding</keyword>
<accession>A0A401GCZ3</accession>
<dbReference type="EMBL" id="BFAD01000002">
    <property type="protein sequence ID" value="GBE80054.1"/>
    <property type="molecule type" value="Genomic_DNA"/>
</dbReference>
<dbReference type="Pfam" id="PF19977">
    <property type="entry name" value="xRRM"/>
    <property type="match status" value="1"/>
</dbReference>
<dbReference type="RefSeq" id="XP_027610967.1">
    <property type="nucleotide sequence ID" value="XM_027755166.1"/>
</dbReference>
<dbReference type="InterPro" id="IPR045537">
    <property type="entry name" value="Lar7_xRRM"/>
</dbReference>
<feature type="region of interest" description="Disordered" evidence="3">
    <location>
        <begin position="10"/>
        <end position="56"/>
    </location>
</feature>
<dbReference type="Gene3D" id="3.30.70.330">
    <property type="match status" value="1"/>
</dbReference>
<dbReference type="InterPro" id="IPR012677">
    <property type="entry name" value="Nucleotide-bd_a/b_plait_sf"/>
</dbReference>
<evidence type="ECO:0000259" key="4">
    <source>
        <dbReference type="PROSITE" id="PS51939"/>
    </source>
</evidence>
<feature type="compositionally biased region" description="Polar residues" evidence="3">
    <location>
        <begin position="23"/>
        <end position="45"/>
    </location>
</feature>
<evidence type="ECO:0000313" key="5">
    <source>
        <dbReference type="EMBL" id="GBE80054.1"/>
    </source>
</evidence>